<organism evidence="1 2">
    <name type="scientific">Phytophthora oleae</name>
    <dbReference type="NCBI Taxonomy" id="2107226"/>
    <lineage>
        <taxon>Eukaryota</taxon>
        <taxon>Sar</taxon>
        <taxon>Stramenopiles</taxon>
        <taxon>Oomycota</taxon>
        <taxon>Peronosporomycetes</taxon>
        <taxon>Peronosporales</taxon>
        <taxon>Peronosporaceae</taxon>
        <taxon>Phytophthora</taxon>
    </lineage>
</organism>
<reference evidence="1 2" key="1">
    <citation type="submission" date="2024-09" db="EMBL/GenBank/DDBJ databases">
        <title>Genome sequencing and assembly of Phytophthora oleae, isolate VK10A, causative agent of rot of olive drupes.</title>
        <authorList>
            <person name="Conti Taguali S."/>
            <person name="Riolo M."/>
            <person name="La Spada F."/>
            <person name="Cacciola S.O."/>
            <person name="Dionisio G."/>
        </authorList>
    </citation>
    <scope>NUCLEOTIDE SEQUENCE [LARGE SCALE GENOMIC DNA]</scope>
    <source>
        <strain evidence="1 2">VK10A</strain>
    </source>
</reference>
<dbReference type="AlphaFoldDB" id="A0ABD3G1F2"/>
<dbReference type="EMBL" id="JBIMZQ010000003">
    <property type="protein sequence ID" value="KAL3672471.1"/>
    <property type="molecule type" value="Genomic_DNA"/>
</dbReference>
<protein>
    <submittedName>
        <fullName evidence="1">Uncharacterized protein</fullName>
    </submittedName>
</protein>
<evidence type="ECO:0000313" key="1">
    <source>
        <dbReference type="EMBL" id="KAL3672471.1"/>
    </source>
</evidence>
<gene>
    <name evidence="1" type="ORF">V7S43_001769</name>
</gene>
<accession>A0ABD3G1F2</accession>
<evidence type="ECO:0000313" key="2">
    <source>
        <dbReference type="Proteomes" id="UP001632037"/>
    </source>
</evidence>
<proteinExistence type="predicted"/>
<name>A0ABD3G1F2_9STRA</name>
<comment type="caution">
    <text evidence="1">The sequence shown here is derived from an EMBL/GenBank/DDBJ whole genome shotgun (WGS) entry which is preliminary data.</text>
</comment>
<dbReference type="Proteomes" id="UP001632037">
    <property type="component" value="Unassembled WGS sequence"/>
</dbReference>
<keyword evidence="2" id="KW-1185">Reference proteome</keyword>
<sequence length="108" mass="12226">MTPNLKLLSLNDLARFNKNCQALKELNVVGERWAVLQSYQELEKILYLMRVLMHRRPEYQEASVGTINVLLALFPPSKRPSFVHTCRAASASLSMSANEGFAEELSDD</sequence>